<dbReference type="HAMAP" id="MF_00104">
    <property type="entry name" value="RNase_III"/>
    <property type="match status" value="1"/>
</dbReference>
<feature type="domain" description="RNase III" evidence="17">
    <location>
        <begin position="1"/>
        <end position="98"/>
    </location>
</feature>
<dbReference type="EMBL" id="VSSQ01093183">
    <property type="protein sequence ID" value="MPN38132.1"/>
    <property type="molecule type" value="Genomic_DNA"/>
</dbReference>
<comment type="caution">
    <text evidence="18">The sequence shown here is derived from an EMBL/GenBank/DDBJ whole genome shotgun (WGS) entry which is preliminary data.</text>
</comment>
<dbReference type="FunFam" id="1.10.1520.10:FF:000001">
    <property type="entry name" value="Ribonuclease 3"/>
    <property type="match status" value="1"/>
</dbReference>
<dbReference type="GO" id="GO:0008033">
    <property type="term" value="P:tRNA processing"/>
    <property type="evidence" value="ECO:0007669"/>
    <property type="project" value="UniProtKB-KW"/>
</dbReference>
<dbReference type="InterPro" id="IPR011907">
    <property type="entry name" value="RNase_III"/>
</dbReference>
<dbReference type="FunFam" id="3.30.160.20:FF:000003">
    <property type="entry name" value="Ribonuclease 3"/>
    <property type="match status" value="1"/>
</dbReference>
<name>A0A645HIA4_9ZZZZ</name>
<keyword evidence="12" id="KW-0255">Endonuclease</keyword>
<evidence type="ECO:0000259" key="16">
    <source>
        <dbReference type="PROSITE" id="PS50137"/>
    </source>
</evidence>
<keyword evidence="10" id="KW-0540">Nuclease</keyword>
<dbReference type="SMART" id="SM00358">
    <property type="entry name" value="DSRM"/>
    <property type="match status" value="1"/>
</dbReference>
<comment type="subunit">
    <text evidence="4">Homodimer.</text>
</comment>
<dbReference type="GO" id="GO:0006397">
    <property type="term" value="P:mRNA processing"/>
    <property type="evidence" value="ECO:0007669"/>
    <property type="project" value="UniProtKB-KW"/>
</dbReference>
<keyword evidence="13 18" id="KW-0378">Hydrolase</keyword>
<dbReference type="PANTHER" id="PTHR11207">
    <property type="entry name" value="RIBONUCLEASE III"/>
    <property type="match status" value="1"/>
</dbReference>
<evidence type="ECO:0000256" key="4">
    <source>
        <dbReference type="ARBA" id="ARBA00011738"/>
    </source>
</evidence>
<evidence type="ECO:0000256" key="9">
    <source>
        <dbReference type="ARBA" id="ARBA00022694"/>
    </source>
</evidence>
<keyword evidence="11" id="KW-0479">Metal-binding</keyword>
<dbReference type="CDD" id="cd10845">
    <property type="entry name" value="DSRM_RNAse_III_family"/>
    <property type="match status" value="1"/>
</dbReference>
<dbReference type="GO" id="GO:0003725">
    <property type="term" value="F:double-stranded RNA binding"/>
    <property type="evidence" value="ECO:0007669"/>
    <property type="project" value="TreeGrafter"/>
</dbReference>
<comment type="subcellular location">
    <subcellularLocation>
        <location evidence="2">Cytoplasm</location>
    </subcellularLocation>
</comment>
<evidence type="ECO:0000256" key="1">
    <source>
        <dbReference type="ARBA" id="ARBA00000109"/>
    </source>
</evidence>
<evidence type="ECO:0000256" key="12">
    <source>
        <dbReference type="ARBA" id="ARBA00022759"/>
    </source>
</evidence>
<evidence type="ECO:0000313" key="18">
    <source>
        <dbReference type="EMBL" id="MPN38132.1"/>
    </source>
</evidence>
<feature type="domain" description="DRBM" evidence="16">
    <location>
        <begin position="125"/>
        <end position="194"/>
    </location>
</feature>
<evidence type="ECO:0000256" key="3">
    <source>
        <dbReference type="ARBA" id="ARBA00010183"/>
    </source>
</evidence>
<dbReference type="InterPro" id="IPR036389">
    <property type="entry name" value="RNase_III_sf"/>
</dbReference>
<protein>
    <recommendedName>
        <fullName evidence="5">ribonuclease III</fullName>
        <ecNumber evidence="5">3.1.26.3</ecNumber>
    </recommendedName>
</protein>
<dbReference type="GO" id="GO:0004525">
    <property type="term" value="F:ribonuclease III activity"/>
    <property type="evidence" value="ECO:0007669"/>
    <property type="project" value="UniProtKB-EC"/>
</dbReference>
<keyword evidence="7" id="KW-0698">rRNA processing</keyword>
<evidence type="ECO:0000256" key="14">
    <source>
        <dbReference type="ARBA" id="ARBA00022842"/>
    </source>
</evidence>
<dbReference type="GO" id="GO:0005737">
    <property type="term" value="C:cytoplasm"/>
    <property type="evidence" value="ECO:0007669"/>
    <property type="project" value="UniProtKB-SubCell"/>
</dbReference>
<gene>
    <name evidence="18" type="primary">rnc_54</name>
    <name evidence="18" type="ORF">SDC9_185656</name>
</gene>
<dbReference type="Pfam" id="PF00035">
    <property type="entry name" value="dsrm"/>
    <property type="match status" value="1"/>
</dbReference>
<dbReference type="GO" id="GO:0010468">
    <property type="term" value="P:regulation of gene expression"/>
    <property type="evidence" value="ECO:0007669"/>
    <property type="project" value="TreeGrafter"/>
</dbReference>
<dbReference type="EC" id="3.1.26.3" evidence="5"/>
<dbReference type="AlphaFoldDB" id="A0A645HIA4"/>
<dbReference type="PROSITE" id="PS00517">
    <property type="entry name" value="RNASE_3_1"/>
    <property type="match status" value="1"/>
</dbReference>
<comment type="similarity">
    <text evidence="3">Belongs to the ribonuclease III family.</text>
</comment>
<dbReference type="Pfam" id="PF14622">
    <property type="entry name" value="Ribonucleas_3_3"/>
    <property type="match status" value="1"/>
</dbReference>
<evidence type="ECO:0000256" key="15">
    <source>
        <dbReference type="ARBA" id="ARBA00022884"/>
    </source>
</evidence>
<evidence type="ECO:0000256" key="8">
    <source>
        <dbReference type="ARBA" id="ARBA00022664"/>
    </source>
</evidence>
<keyword evidence="15" id="KW-0694">RNA-binding</keyword>
<dbReference type="PROSITE" id="PS50137">
    <property type="entry name" value="DS_RBD"/>
    <property type="match status" value="1"/>
</dbReference>
<dbReference type="NCBIfam" id="TIGR02191">
    <property type="entry name" value="RNaseIII"/>
    <property type="match status" value="1"/>
</dbReference>
<dbReference type="Gene3D" id="3.30.160.20">
    <property type="match status" value="1"/>
</dbReference>
<dbReference type="InterPro" id="IPR014720">
    <property type="entry name" value="dsRBD_dom"/>
</dbReference>
<proteinExistence type="inferred from homology"/>
<dbReference type="InterPro" id="IPR000999">
    <property type="entry name" value="RNase_III_dom"/>
</dbReference>
<dbReference type="CDD" id="cd00593">
    <property type="entry name" value="RIBOc"/>
    <property type="match status" value="1"/>
</dbReference>
<keyword evidence="8" id="KW-0507">mRNA processing</keyword>
<reference evidence="18" key="1">
    <citation type="submission" date="2019-08" db="EMBL/GenBank/DDBJ databases">
        <authorList>
            <person name="Kucharzyk K."/>
            <person name="Murdoch R.W."/>
            <person name="Higgins S."/>
            <person name="Loffler F."/>
        </authorList>
    </citation>
    <scope>NUCLEOTIDE SEQUENCE</scope>
</reference>
<dbReference type="GO" id="GO:0042802">
    <property type="term" value="F:identical protein binding"/>
    <property type="evidence" value="ECO:0007669"/>
    <property type="project" value="UniProtKB-ARBA"/>
</dbReference>
<evidence type="ECO:0000256" key="13">
    <source>
        <dbReference type="ARBA" id="ARBA00022801"/>
    </source>
</evidence>
<dbReference type="SUPFAM" id="SSF69065">
    <property type="entry name" value="RNase III domain-like"/>
    <property type="match status" value="1"/>
</dbReference>
<comment type="catalytic activity">
    <reaction evidence="1">
        <text>Endonucleolytic cleavage to 5'-phosphomonoester.</text>
        <dbReference type="EC" id="3.1.26.3"/>
    </reaction>
</comment>
<evidence type="ECO:0000256" key="11">
    <source>
        <dbReference type="ARBA" id="ARBA00022723"/>
    </source>
</evidence>
<dbReference type="PROSITE" id="PS50142">
    <property type="entry name" value="RNASE_3_2"/>
    <property type="match status" value="1"/>
</dbReference>
<evidence type="ECO:0000256" key="2">
    <source>
        <dbReference type="ARBA" id="ARBA00004496"/>
    </source>
</evidence>
<sequence>MAGFDYNERLEFLGDSVLSILVSEHLYLNFKDLPEGELTKIRALVVCEQSLCLCAREINLGSYLQLGKGEQKNNGRSRPSILADAFEALIAAVYLDGGIDSVKNAVMPILLPMIQKAVSKKLHSDYKTALQEIVQKNKEEVLEYVLAQEKGPDHSKVFVVQLYLNSNVIATGEGKSKKEAEQEAAKSALRLMGEL</sequence>
<evidence type="ECO:0000256" key="7">
    <source>
        <dbReference type="ARBA" id="ARBA00022552"/>
    </source>
</evidence>
<dbReference type="SUPFAM" id="SSF54768">
    <property type="entry name" value="dsRNA-binding domain-like"/>
    <property type="match status" value="1"/>
</dbReference>
<evidence type="ECO:0000259" key="17">
    <source>
        <dbReference type="PROSITE" id="PS50142"/>
    </source>
</evidence>
<dbReference type="GO" id="GO:0006364">
    <property type="term" value="P:rRNA processing"/>
    <property type="evidence" value="ECO:0007669"/>
    <property type="project" value="UniProtKB-KW"/>
</dbReference>
<organism evidence="18">
    <name type="scientific">bioreactor metagenome</name>
    <dbReference type="NCBI Taxonomy" id="1076179"/>
    <lineage>
        <taxon>unclassified sequences</taxon>
        <taxon>metagenomes</taxon>
        <taxon>ecological metagenomes</taxon>
    </lineage>
</organism>
<dbReference type="PANTHER" id="PTHR11207:SF0">
    <property type="entry name" value="RIBONUCLEASE 3"/>
    <property type="match status" value="1"/>
</dbReference>
<accession>A0A645HIA4</accession>
<evidence type="ECO:0000256" key="5">
    <source>
        <dbReference type="ARBA" id="ARBA00012177"/>
    </source>
</evidence>
<keyword evidence="14" id="KW-0460">Magnesium</keyword>
<keyword evidence="6" id="KW-0963">Cytoplasm</keyword>
<dbReference type="GO" id="GO:0046872">
    <property type="term" value="F:metal ion binding"/>
    <property type="evidence" value="ECO:0007669"/>
    <property type="project" value="UniProtKB-KW"/>
</dbReference>
<evidence type="ECO:0000256" key="10">
    <source>
        <dbReference type="ARBA" id="ARBA00022722"/>
    </source>
</evidence>
<keyword evidence="9" id="KW-0819">tRNA processing</keyword>
<dbReference type="SMART" id="SM00535">
    <property type="entry name" value="RIBOc"/>
    <property type="match status" value="1"/>
</dbReference>
<dbReference type="Gene3D" id="1.10.1520.10">
    <property type="entry name" value="Ribonuclease III domain"/>
    <property type="match status" value="1"/>
</dbReference>
<evidence type="ECO:0000256" key="6">
    <source>
        <dbReference type="ARBA" id="ARBA00022490"/>
    </source>
</evidence>